<protein>
    <submittedName>
        <fullName evidence="5">Type IV secretion system protein VirB4</fullName>
    </submittedName>
</protein>
<evidence type="ECO:0000313" key="5">
    <source>
        <dbReference type="EMBL" id="MBB5696058.1"/>
    </source>
</evidence>
<gene>
    <name evidence="5" type="ORF">FHS87_004126</name>
</gene>
<keyword evidence="2" id="KW-0547">Nucleotide-binding</keyword>
<dbReference type="Pfam" id="PF03135">
    <property type="entry name" value="CagE_TrbE_VirB"/>
    <property type="match status" value="1"/>
</dbReference>
<proteinExistence type="inferred from homology"/>
<dbReference type="InterPro" id="IPR027417">
    <property type="entry name" value="P-loop_NTPase"/>
</dbReference>
<reference evidence="5 6" key="1">
    <citation type="submission" date="2020-08" db="EMBL/GenBank/DDBJ databases">
        <title>Genomic Encyclopedia of Type Strains, Phase IV (KMG-IV): sequencing the most valuable type-strain genomes for metagenomic binning, comparative biology and taxonomic classification.</title>
        <authorList>
            <person name="Goeker M."/>
        </authorList>
    </citation>
    <scope>NUCLEOTIDE SEQUENCE [LARGE SCALE GENOMIC DNA]</scope>
    <source>
        <strain evidence="5 6">DSM 25622</strain>
    </source>
</reference>
<keyword evidence="3" id="KW-0067">ATP-binding</keyword>
<evidence type="ECO:0000259" key="4">
    <source>
        <dbReference type="Pfam" id="PF03135"/>
    </source>
</evidence>
<organism evidence="5 6">
    <name type="scientific">Muricoccus pecuniae</name>
    <dbReference type="NCBI Taxonomy" id="693023"/>
    <lineage>
        <taxon>Bacteria</taxon>
        <taxon>Pseudomonadati</taxon>
        <taxon>Pseudomonadota</taxon>
        <taxon>Alphaproteobacteria</taxon>
        <taxon>Acetobacterales</taxon>
        <taxon>Roseomonadaceae</taxon>
        <taxon>Muricoccus</taxon>
    </lineage>
</organism>
<dbReference type="PANTHER" id="PTHR30121:SF12">
    <property type="entry name" value="TYPE IV SECRETION SYSTEM PROTEIN CAGE"/>
    <property type="match status" value="1"/>
</dbReference>
<keyword evidence="6" id="KW-1185">Reference proteome</keyword>
<dbReference type="Gene3D" id="3.40.50.300">
    <property type="entry name" value="P-loop containing nucleotide triphosphate hydrolases"/>
    <property type="match status" value="1"/>
</dbReference>
<evidence type="ECO:0000256" key="3">
    <source>
        <dbReference type="ARBA" id="ARBA00022840"/>
    </source>
</evidence>
<dbReference type="GO" id="GO:0005524">
    <property type="term" value="F:ATP binding"/>
    <property type="evidence" value="ECO:0007669"/>
    <property type="project" value="UniProtKB-KW"/>
</dbReference>
<evidence type="ECO:0000256" key="1">
    <source>
        <dbReference type="ARBA" id="ARBA00006512"/>
    </source>
</evidence>
<dbReference type="Proteomes" id="UP000580654">
    <property type="component" value="Unassembled WGS sequence"/>
</dbReference>
<evidence type="ECO:0000256" key="2">
    <source>
        <dbReference type="ARBA" id="ARBA00022741"/>
    </source>
</evidence>
<dbReference type="AlphaFoldDB" id="A0A840Y4K7"/>
<dbReference type="InterPro" id="IPR051162">
    <property type="entry name" value="T4SS_component"/>
</dbReference>
<comment type="similarity">
    <text evidence="1">Belongs to the TrbE/VirB4 family.</text>
</comment>
<dbReference type="RefSeq" id="WP_184521164.1">
    <property type="nucleotide sequence ID" value="NZ_JACIJD010000028.1"/>
</dbReference>
<dbReference type="InterPro" id="IPR018145">
    <property type="entry name" value="CagE_TrbE_VirB_cntrl_dom"/>
</dbReference>
<dbReference type="EMBL" id="JACIJD010000028">
    <property type="protein sequence ID" value="MBB5696058.1"/>
    <property type="molecule type" value="Genomic_DNA"/>
</dbReference>
<feature type="domain" description="CagE TrbE VirB component of type IV transporter system central" evidence="4">
    <location>
        <begin position="173"/>
        <end position="369"/>
    </location>
</feature>
<dbReference type="PANTHER" id="PTHR30121">
    <property type="entry name" value="UNCHARACTERIZED PROTEIN YJGR-RELATED"/>
    <property type="match status" value="1"/>
</dbReference>
<dbReference type="SUPFAM" id="SSF52540">
    <property type="entry name" value="P-loop containing nucleoside triphosphate hydrolases"/>
    <property type="match status" value="1"/>
</dbReference>
<sequence>MFDNGRFTLTDKPADEYLPILGHVADNVVELEDGTLMMVLRLDGRPLTLLTEEARYAARRERHSALRALYDTNVTILEHHVCHDRVDAFAPGPFRSAYGRDLLQAYHAALDRDLLAREWFVTILVHPRPISGAMAKLSRIFGKAAEVDAALLRQVRDRAAVIRRSLRAYTPRILGRRWADGAPFSEIGEAVRLILYGRWSPVPEMRGALASAIYTDRVVCGLAGIEVRAPGRNGYAVIMGLRDYPEIARPWILDGLLAVRRRIVMTNRFAFQSAAAATGRMARTQRQMANARDRAHSVSEGLDEAMDAVESGRSVMGDHHWSLTVHADTQEELSEALGEVSGILTERSNVSAIPEALGCFPAYWAQVPGAPGATLARHGGVHGFNFLSFSSCAGFPKGAERPWWGAPLLRLVTEGHTAHDFDPHVRRVGHTLMLGPTGYGKSTFLGLVAVALEQVLAPKGGVCVILDKDASNELTIRACGGYYARVRRGVGSGMAPLRALQDTDEARSWLEGFVLGLILLDGRGEPPPHMTDRLRTAIAFLMRRPPEMRSLGGLRQFLDHGAESTGGRLERWCRGGALGWAFDGEEDLIRLDAGIVGIDNTELLSDDMATIRIPAAAYQFFRIRERVGRGVRGAVLVDEAASYLPNDGSGFAEGFDAFSRELRKGNGLLWLAAHKPEDMARTEAGRTLLTNTPTKILFPNPEANEAAYRDLLHCSEGEMEQITGRMRSLGEGTFLVKRPEGSFVARAPLDTLPEHIAVLSNDPLRSALWERIGREIGTTDPAAIWPVYRTRYMEASA</sequence>
<accession>A0A840Y4K7</accession>
<evidence type="ECO:0000313" key="6">
    <source>
        <dbReference type="Proteomes" id="UP000580654"/>
    </source>
</evidence>
<name>A0A840Y4K7_9PROT</name>
<comment type="caution">
    <text evidence="5">The sequence shown here is derived from an EMBL/GenBank/DDBJ whole genome shotgun (WGS) entry which is preliminary data.</text>
</comment>